<accession>X1F4J7</accession>
<evidence type="ECO:0000256" key="7">
    <source>
        <dbReference type="ARBA" id="ARBA00023136"/>
    </source>
</evidence>
<feature type="non-terminal residue" evidence="10">
    <location>
        <position position="1"/>
    </location>
</feature>
<dbReference type="PANTHER" id="PTHR35011">
    <property type="entry name" value="2,3-DIKETO-L-GULONATE TRAP TRANSPORTER SMALL PERMEASE PROTEIN YIAM"/>
    <property type="match status" value="1"/>
</dbReference>
<evidence type="ECO:0000256" key="3">
    <source>
        <dbReference type="ARBA" id="ARBA00022475"/>
    </source>
</evidence>
<dbReference type="PANTHER" id="PTHR35011:SF2">
    <property type="entry name" value="2,3-DIKETO-L-GULONATE TRAP TRANSPORTER SMALL PERMEASE PROTEIN YIAM"/>
    <property type="match status" value="1"/>
</dbReference>
<dbReference type="InterPro" id="IPR007387">
    <property type="entry name" value="TRAP_DctQ"/>
</dbReference>
<evidence type="ECO:0000313" key="10">
    <source>
        <dbReference type="EMBL" id="GAH24314.1"/>
    </source>
</evidence>
<feature type="non-terminal residue" evidence="10">
    <location>
        <position position="70"/>
    </location>
</feature>
<dbReference type="Pfam" id="PF04290">
    <property type="entry name" value="DctQ"/>
    <property type="match status" value="1"/>
</dbReference>
<gene>
    <name evidence="10" type="ORF">S01H4_66525</name>
</gene>
<feature type="transmembrane region" description="Helical" evidence="8">
    <location>
        <begin position="15"/>
        <end position="36"/>
    </location>
</feature>
<reference evidence="10" key="1">
    <citation type="journal article" date="2014" name="Front. Microbiol.">
        <title>High frequency of phylogenetically diverse reductive dehalogenase-homologous genes in deep subseafloor sedimentary metagenomes.</title>
        <authorList>
            <person name="Kawai M."/>
            <person name="Futagami T."/>
            <person name="Toyoda A."/>
            <person name="Takaki Y."/>
            <person name="Nishi S."/>
            <person name="Hori S."/>
            <person name="Arai W."/>
            <person name="Tsubouchi T."/>
            <person name="Morono Y."/>
            <person name="Uchiyama I."/>
            <person name="Ito T."/>
            <person name="Fujiyama A."/>
            <person name="Inagaki F."/>
            <person name="Takami H."/>
        </authorList>
    </citation>
    <scope>NUCLEOTIDE SEQUENCE</scope>
    <source>
        <strain evidence="10">Expedition CK06-06</strain>
    </source>
</reference>
<keyword evidence="2" id="KW-0813">Transport</keyword>
<comment type="subcellular location">
    <subcellularLocation>
        <location evidence="1">Cell inner membrane</location>
        <topology evidence="1">Multi-pass membrane protein</topology>
    </subcellularLocation>
</comment>
<name>X1F4J7_9ZZZZ</name>
<dbReference type="EMBL" id="BART01041248">
    <property type="protein sequence ID" value="GAH24314.1"/>
    <property type="molecule type" value="Genomic_DNA"/>
</dbReference>
<evidence type="ECO:0000256" key="2">
    <source>
        <dbReference type="ARBA" id="ARBA00022448"/>
    </source>
</evidence>
<keyword evidence="7 8" id="KW-0472">Membrane</keyword>
<dbReference type="GO" id="GO:0015740">
    <property type="term" value="P:C4-dicarboxylate transport"/>
    <property type="evidence" value="ECO:0007669"/>
    <property type="project" value="TreeGrafter"/>
</dbReference>
<sequence>AEITARNLFNYSIRWVLEISEVSLLFITFMGAAWLLRREGHVSLDLLVPRLKPKTQTIINVTTSIVGAIA</sequence>
<evidence type="ECO:0000256" key="6">
    <source>
        <dbReference type="ARBA" id="ARBA00022989"/>
    </source>
</evidence>
<keyword evidence="5 8" id="KW-0812">Transmembrane</keyword>
<evidence type="ECO:0000259" key="9">
    <source>
        <dbReference type="Pfam" id="PF04290"/>
    </source>
</evidence>
<comment type="caution">
    <text evidence="10">The sequence shown here is derived from an EMBL/GenBank/DDBJ whole genome shotgun (WGS) entry which is preliminary data.</text>
</comment>
<keyword evidence="6 8" id="KW-1133">Transmembrane helix</keyword>
<dbReference type="AlphaFoldDB" id="X1F4J7"/>
<protein>
    <recommendedName>
        <fullName evidence="9">Tripartite ATP-independent periplasmic transporters DctQ component domain-containing protein</fullName>
    </recommendedName>
</protein>
<evidence type="ECO:0000256" key="1">
    <source>
        <dbReference type="ARBA" id="ARBA00004429"/>
    </source>
</evidence>
<evidence type="ECO:0000256" key="5">
    <source>
        <dbReference type="ARBA" id="ARBA00022692"/>
    </source>
</evidence>
<evidence type="ECO:0000256" key="8">
    <source>
        <dbReference type="SAM" id="Phobius"/>
    </source>
</evidence>
<dbReference type="InterPro" id="IPR055348">
    <property type="entry name" value="DctQ"/>
</dbReference>
<proteinExistence type="predicted"/>
<feature type="domain" description="Tripartite ATP-independent periplasmic transporters DctQ component" evidence="9">
    <location>
        <begin position="1"/>
        <end position="69"/>
    </location>
</feature>
<dbReference type="GO" id="GO:0022857">
    <property type="term" value="F:transmembrane transporter activity"/>
    <property type="evidence" value="ECO:0007669"/>
    <property type="project" value="TreeGrafter"/>
</dbReference>
<keyword evidence="4" id="KW-0997">Cell inner membrane</keyword>
<dbReference type="GO" id="GO:0005886">
    <property type="term" value="C:plasma membrane"/>
    <property type="evidence" value="ECO:0007669"/>
    <property type="project" value="UniProtKB-SubCell"/>
</dbReference>
<organism evidence="10">
    <name type="scientific">marine sediment metagenome</name>
    <dbReference type="NCBI Taxonomy" id="412755"/>
    <lineage>
        <taxon>unclassified sequences</taxon>
        <taxon>metagenomes</taxon>
        <taxon>ecological metagenomes</taxon>
    </lineage>
</organism>
<keyword evidence="3" id="KW-1003">Cell membrane</keyword>
<evidence type="ECO:0000256" key="4">
    <source>
        <dbReference type="ARBA" id="ARBA00022519"/>
    </source>
</evidence>